<dbReference type="Proteomes" id="UP000003860">
    <property type="component" value="Unassembled WGS sequence"/>
</dbReference>
<dbReference type="Pfam" id="PF07456">
    <property type="entry name" value="Hpre_diP_synt_I"/>
    <property type="match status" value="1"/>
</dbReference>
<reference evidence="2" key="2">
    <citation type="submission" date="2011-01" db="EMBL/GenBank/DDBJ databases">
        <title>The Non-contiguous Finished genome of Clostridium papyrosolvens.</title>
        <authorList>
            <person name="Lucas S."/>
            <person name="Copeland A."/>
            <person name="Lapidus A."/>
            <person name="Cheng J.-F."/>
            <person name="Goodwin L."/>
            <person name="Pitluck S."/>
            <person name="Misra M."/>
            <person name="Chertkov O."/>
            <person name="Detter J.C."/>
            <person name="Han C."/>
            <person name="Tapia R."/>
            <person name="Land M."/>
            <person name="Hauser L."/>
            <person name="Kyrpides N."/>
            <person name="Ivanova N."/>
            <person name="Pagani I."/>
            <person name="Mouttaki H."/>
            <person name="He Z."/>
            <person name="Zhou J."/>
            <person name="Hemme C.L."/>
            <person name="Woyke T."/>
        </authorList>
    </citation>
    <scope>NUCLEOTIDE SEQUENCE [LARGE SCALE GENOMIC DNA]</scope>
    <source>
        <strain evidence="2">DSM 2782</strain>
    </source>
</reference>
<sequence>MRLYIKNRVDIKKMVLLALLTSQALVLSVVESWFPVPVGIPGIKLGLSNIITIVSLNFFSLSNTMAIVLVKCVLSSLFMGGPVIFAFSICGGILSTLIMWIMLKYMERWLSLIGISIAGAIAHNIGQILVACFIMSDLSVVGYLPVLLLSGIIMGTFVGICSSFFVRALKRLNIISNL</sequence>
<dbReference type="eggNOG" id="COG4769">
    <property type="taxonomic scope" value="Bacteria"/>
</dbReference>
<keyword evidence="1" id="KW-1133">Transmembrane helix</keyword>
<dbReference type="EMBL" id="ACXX02000007">
    <property type="protein sequence ID" value="EGD47660.1"/>
    <property type="molecule type" value="Genomic_DNA"/>
</dbReference>
<reference evidence="2" key="1">
    <citation type="submission" date="2009-07" db="EMBL/GenBank/DDBJ databases">
        <authorList>
            <consortium name="US DOE Joint Genome Institute (JGI-PGF)"/>
            <person name="Lucas S."/>
            <person name="Copeland A."/>
            <person name="Lapidus A."/>
            <person name="Glavina del Rio T."/>
            <person name="Tice H."/>
            <person name="Bruce D."/>
            <person name="Goodwin L."/>
            <person name="Pitluck S."/>
            <person name="Larimer F."/>
            <person name="Land M.L."/>
            <person name="Mouttaki H."/>
            <person name="He Z."/>
            <person name="Zhou J."/>
            <person name="Hemme C.L."/>
        </authorList>
    </citation>
    <scope>NUCLEOTIDE SEQUENCE [LARGE SCALE GENOMIC DNA]</scope>
    <source>
        <strain evidence="2">DSM 2782</strain>
    </source>
</reference>
<evidence type="ECO:0000313" key="2">
    <source>
        <dbReference type="EMBL" id="EGD47660.1"/>
    </source>
</evidence>
<dbReference type="STRING" id="588581.Cpap_1855"/>
<feature type="transmembrane region" description="Helical" evidence="1">
    <location>
        <begin position="146"/>
        <end position="169"/>
    </location>
</feature>
<dbReference type="InterPro" id="IPR014535">
    <property type="entry name" value="Hpre_diP_synt_I"/>
</dbReference>
<gene>
    <name evidence="2" type="ORF">Cpap_1855</name>
</gene>
<evidence type="ECO:0000256" key="1">
    <source>
        <dbReference type="SAM" id="Phobius"/>
    </source>
</evidence>
<dbReference type="OrthoDB" id="9799095at2"/>
<dbReference type="RefSeq" id="WP_004619615.1">
    <property type="nucleotide sequence ID" value="NZ_ACXX02000007.1"/>
</dbReference>
<feature type="transmembrane region" description="Helical" evidence="1">
    <location>
        <begin position="48"/>
        <end position="70"/>
    </location>
</feature>
<keyword evidence="1" id="KW-0812">Transmembrane</keyword>
<feature type="transmembrane region" description="Helical" evidence="1">
    <location>
        <begin position="109"/>
        <end position="134"/>
    </location>
</feature>
<dbReference type="InterPro" id="IPR010898">
    <property type="entry name" value="Hpre_diP_synth_I"/>
</dbReference>
<keyword evidence="3" id="KW-1185">Reference proteome</keyword>
<proteinExistence type="predicted"/>
<feature type="transmembrane region" description="Helical" evidence="1">
    <location>
        <begin position="82"/>
        <end position="103"/>
    </location>
</feature>
<comment type="caution">
    <text evidence="2">The sequence shown here is derived from an EMBL/GenBank/DDBJ whole genome shotgun (WGS) entry which is preliminary data.</text>
</comment>
<dbReference type="PIRSF" id="PIRSF027391">
    <property type="entry name" value="Hpre_diP_synt_I"/>
    <property type="match status" value="1"/>
</dbReference>
<organism evidence="2 3">
    <name type="scientific">Ruminiclostridium papyrosolvens DSM 2782</name>
    <dbReference type="NCBI Taxonomy" id="588581"/>
    <lineage>
        <taxon>Bacteria</taxon>
        <taxon>Bacillati</taxon>
        <taxon>Bacillota</taxon>
        <taxon>Clostridia</taxon>
        <taxon>Eubacteriales</taxon>
        <taxon>Oscillospiraceae</taxon>
        <taxon>Ruminiclostridium</taxon>
    </lineage>
</organism>
<dbReference type="AlphaFoldDB" id="F1TDM2"/>
<evidence type="ECO:0000313" key="3">
    <source>
        <dbReference type="Proteomes" id="UP000003860"/>
    </source>
</evidence>
<accession>F1TDM2</accession>
<name>F1TDM2_9FIRM</name>
<protein>
    <submittedName>
        <fullName evidence="2">Heptaprenyl diphosphate synthase component I</fullName>
    </submittedName>
</protein>
<dbReference type="Gene3D" id="1.10.1760.20">
    <property type="match status" value="1"/>
</dbReference>
<keyword evidence="1" id="KW-0472">Membrane</keyword>